<dbReference type="EMBL" id="JABBGK010000001">
    <property type="protein sequence ID" value="NML72832.1"/>
    <property type="molecule type" value="Genomic_DNA"/>
</dbReference>
<evidence type="ECO:0000313" key="2">
    <source>
        <dbReference type="Proteomes" id="UP000541470"/>
    </source>
</evidence>
<gene>
    <name evidence="1" type="ORF">HHL25_01705</name>
</gene>
<dbReference type="Proteomes" id="UP000541470">
    <property type="component" value="Unassembled WGS sequence"/>
</dbReference>
<organism evidence="1 2">
    <name type="scientific">Rhizobium terricola</name>
    <dbReference type="NCBI Taxonomy" id="2728849"/>
    <lineage>
        <taxon>Bacteria</taxon>
        <taxon>Pseudomonadati</taxon>
        <taxon>Pseudomonadota</taxon>
        <taxon>Alphaproteobacteria</taxon>
        <taxon>Hyphomicrobiales</taxon>
        <taxon>Rhizobiaceae</taxon>
        <taxon>Rhizobium/Agrobacterium group</taxon>
        <taxon>Rhizobium</taxon>
    </lineage>
</organism>
<name>A0A7Y0ASU2_9HYPH</name>
<reference evidence="1 2" key="1">
    <citation type="submission" date="2020-04" db="EMBL/GenBank/DDBJ databases">
        <title>Rhizobium sp. S-51 isolated from soil.</title>
        <authorList>
            <person name="Dahal R.H."/>
        </authorList>
    </citation>
    <scope>NUCLEOTIDE SEQUENCE [LARGE SCALE GENOMIC DNA]</scope>
    <source>
        <strain evidence="1 2">S-51</strain>
    </source>
</reference>
<keyword evidence="2" id="KW-1185">Reference proteome</keyword>
<sequence>MKLLLEHKNKIYRFLDIQQEYDGSVYVSVDRSPPEQVTKLTRRSGETSYSPIVQPKAPRKLSYHTTGRVNYHGLISVPPSFFEPLVDITAPNSVLVVSVPSCSLLDTFEQTIDPAVDCLVPVEGSDRFEVGVTFTPNNFDAAEGVRYDFSGFALFIHPVTLNVPAPSPDHFVYAAPPSLFPRQRIGKHEAELAYVQGDGGNQIVVVGPNRLGVYTMYFAAVMRAAPRVNVTLTNERLRFELIDNQRPHKLTFRIHGKGNLIRATDLRPYIRSIELDAEL</sequence>
<comment type="caution">
    <text evidence="1">The sequence shown here is derived from an EMBL/GenBank/DDBJ whole genome shotgun (WGS) entry which is preliminary data.</text>
</comment>
<accession>A0A7Y0ASU2</accession>
<dbReference type="AlphaFoldDB" id="A0A7Y0ASU2"/>
<evidence type="ECO:0000313" key="1">
    <source>
        <dbReference type="EMBL" id="NML72832.1"/>
    </source>
</evidence>
<protein>
    <submittedName>
        <fullName evidence="1">Uncharacterized protein</fullName>
    </submittedName>
</protein>
<proteinExistence type="predicted"/>
<dbReference type="RefSeq" id="WP_169586645.1">
    <property type="nucleotide sequence ID" value="NZ_JABBGK010000001.1"/>
</dbReference>